<feature type="region of interest" description="Disordered" evidence="1">
    <location>
        <begin position="46"/>
        <end position="108"/>
    </location>
</feature>
<evidence type="ECO:0000313" key="4">
    <source>
        <dbReference type="Proteomes" id="UP000199651"/>
    </source>
</evidence>
<dbReference type="InterPro" id="IPR011050">
    <property type="entry name" value="Pectin_lyase_fold/virulence"/>
</dbReference>
<dbReference type="RefSeq" id="WP_133794207.1">
    <property type="nucleotide sequence ID" value="NZ_FNDV01000006.1"/>
</dbReference>
<protein>
    <recommendedName>
        <fullName evidence="2">Right handed beta helix domain-containing protein</fullName>
    </recommendedName>
</protein>
<evidence type="ECO:0000256" key="1">
    <source>
        <dbReference type="SAM" id="MobiDB-lite"/>
    </source>
</evidence>
<dbReference type="EMBL" id="FNJB01000006">
    <property type="protein sequence ID" value="SDP04013.1"/>
    <property type="molecule type" value="Genomic_DNA"/>
</dbReference>
<feature type="compositionally biased region" description="Low complexity" evidence="1">
    <location>
        <begin position="46"/>
        <end position="77"/>
    </location>
</feature>
<reference evidence="4" key="1">
    <citation type="submission" date="2016-10" db="EMBL/GenBank/DDBJ databases">
        <authorList>
            <person name="Varghese N."/>
            <person name="Submissions S."/>
        </authorList>
    </citation>
    <scope>NUCLEOTIDE SEQUENCE [LARGE SCALE GENOMIC DNA]</scope>
    <source>
        <strain evidence="4">IBRC-M 10655</strain>
    </source>
</reference>
<dbReference type="STRING" id="504798.SAMN05421871_106347"/>
<keyword evidence="4" id="KW-1185">Reference proteome</keyword>
<dbReference type="InterPro" id="IPR039448">
    <property type="entry name" value="Beta_helix"/>
</dbReference>
<dbReference type="SUPFAM" id="SSF51126">
    <property type="entry name" value="Pectin lyase-like"/>
    <property type="match status" value="1"/>
</dbReference>
<evidence type="ECO:0000259" key="2">
    <source>
        <dbReference type="Pfam" id="PF13229"/>
    </source>
</evidence>
<gene>
    <name evidence="3" type="ORF">SAMN05192558_106105</name>
</gene>
<dbReference type="Proteomes" id="UP000199651">
    <property type="component" value="Unassembled WGS sequence"/>
</dbReference>
<dbReference type="Pfam" id="PF13229">
    <property type="entry name" value="Beta_helix"/>
    <property type="match status" value="1"/>
</dbReference>
<feature type="domain" description="Right handed beta helix" evidence="2">
    <location>
        <begin position="158"/>
        <end position="306"/>
    </location>
</feature>
<name>A0A1H0PG75_9PSEU</name>
<sequence length="366" mass="38199">MHPRTATHRGSDLPGKARRRVLAVGGSLIVAAATIACAPADATLPVEPTVSSSSPPSSTSSPVPTSSASVAPSSSASKTATGTVAPKPSASTTATTTPGLSGWPNAANTGVKATDLRRVSGTQLVNATWLKDKGIPGAGTAANPYKIEKFLIDGMLHVNVGDSVHITVSQSRIYGGDHHAVWLENGTVTIQDSTIAPESGGLSGNGIFAYDRGTFVRNNIYGFNIHMIIQGQGPYLIQDNFLHDTYFRDGDHTDVINMNPNASNGVVRHNYIDGGRMDGGYTHNGIGIYNDATPGAGTAISKNWLIEGNYIRRSNHLIFAAASPPFVVKDNVLTEFKYAPFHNALSGTTDGGGNVDANGNPVPIRG</sequence>
<evidence type="ECO:0000313" key="3">
    <source>
        <dbReference type="EMBL" id="SDP04013.1"/>
    </source>
</evidence>
<dbReference type="AlphaFoldDB" id="A0A1H0PG75"/>
<organism evidence="3 4">
    <name type="scientific">Actinokineospora alba</name>
    <dbReference type="NCBI Taxonomy" id="504798"/>
    <lineage>
        <taxon>Bacteria</taxon>
        <taxon>Bacillati</taxon>
        <taxon>Actinomycetota</taxon>
        <taxon>Actinomycetes</taxon>
        <taxon>Pseudonocardiales</taxon>
        <taxon>Pseudonocardiaceae</taxon>
        <taxon>Actinokineospora</taxon>
    </lineage>
</organism>
<dbReference type="OrthoDB" id="3700116at2"/>
<accession>A0A1H0PG75</accession>
<proteinExistence type="predicted"/>
<feature type="compositionally biased region" description="Low complexity" evidence="1">
    <location>
        <begin position="88"/>
        <end position="98"/>
    </location>
</feature>